<dbReference type="EMBL" id="BMAT01001705">
    <property type="protein sequence ID" value="GFR90842.1"/>
    <property type="molecule type" value="Genomic_DNA"/>
</dbReference>
<comment type="caution">
    <text evidence="3">The sequence shown here is derived from an EMBL/GenBank/DDBJ whole genome shotgun (WGS) entry which is preliminary data.</text>
</comment>
<evidence type="ECO:0000256" key="1">
    <source>
        <dbReference type="ARBA" id="ARBA00022676"/>
    </source>
</evidence>
<proteinExistence type="predicted"/>
<feature type="domain" description="Glycosyl transferase family 1" evidence="2">
    <location>
        <begin position="51"/>
        <end position="213"/>
    </location>
</feature>
<dbReference type="AlphaFoldDB" id="A0AAV4GZJ1"/>
<dbReference type="Pfam" id="PF00534">
    <property type="entry name" value="Glycos_transf_1"/>
    <property type="match status" value="1"/>
</dbReference>
<keyword evidence="4" id="KW-1185">Reference proteome</keyword>
<accession>A0AAV4GZJ1</accession>
<dbReference type="InterPro" id="IPR001296">
    <property type="entry name" value="Glyco_trans_1"/>
</dbReference>
<keyword evidence="1" id="KW-0808">Transferase</keyword>
<organism evidence="3 4">
    <name type="scientific">Elysia marginata</name>
    <dbReference type="NCBI Taxonomy" id="1093978"/>
    <lineage>
        <taxon>Eukaryota</taxon>
        <taxon>Metazoa</taxon>
        <taxon>Spiralia</taxon>
        <taxon>Lophotrochozoa</taxon>
        <taxon>Mollusca</taxon>
        <taxon>Gastropoda</taxon>
        <taxon>Heterobranchia</taxon>
        <taxon>Euthyneura</taxon>
        <taxon>Panpulmonata</taxon>
        <taxon>Sacoglossa</taxon>
        <taxon>Placobranchoidea</taxon>
        <taxon>Plakobranchidae</taxon>
        <taxon>Elysia</taxon>
    </lineage>
</organism>
<protein>
    <submittedName>
        <fullName evidence="3">Capsular polysaccharide biosynthesis protein</fullName>
    </submittedName>
</protein>
<evidence type="ECO:0000313" key="4">
    <source>
        <dbReference type="Proteomes" id="UP000762676"/>
    </source>
</evidence>
<dbReference type="Gene3D" id="3.40.50.2000">
    <property type="entry name" value="Glycogen Phosphorylase B"/>
    <property type="match status" value="1"/>
</dbReference>
<keyword evidence="1" id="KW-0328">Glycosyltransferase</keyword>
<name>A0AAV4GZJ1_9GAST</name>
<evidence type="ECO:0000259" key="2">
    <source>
        <dbReference type="Pfam" id="PF00534"/>
    </source>
</evidence>
<sequence length="254" mass="28910">MAARWTDALITINAEDYAVASHFKLRGGGKAYMMHGVGVQREKYILEDFEQSEYRKGFGLSDKDFVILVLAEINKNKNHIQLLKALKLLKDRYPNIKSVFAGSGPLTEEIKNTLKEFELLDRVIMLGWRNDVKELINMSDVVGLFSKREGLPKCLLEAMMCGKCVIATNARGSRELIEEGVNGVIFEVGDVEGTVKSIEKIYASYQLYMASKEKVIEMTNKYLLESVLAELSLVYKELYKEKMLVDYKNIVTRK</sequence>
<dbReference type="GO" id="GO:0016757">
    <property type="term" value="F:glycosyltransferase activity"/>
    <property type="evidence" value="ECO:0007669"/>
    <property type="project" value="UniProtKB-KW"/>
</dbReference>
<dbReference type="PANTHER" id="PTHR12526">
    <property type="entry name" value="GLYCOSYLTRANSFERASE"/>
    <property type="match status" value="1"/>
</dbReference>
<gene>
    <name evidence="3" type="ORF">ElyMa_000828700</name>
</gene>
<dbReference type="SUPFAM" id="SSF53756">
    <property type="entry name" value="UDP-Glycosyltransferase/glycogen phosphorylase"/>
    <property type="match status" value="1"/>
</dbReference>
<evidence type="ECO:0000313" key="3">
    <source>
        <dbReference type="EMBL" id="GFR90842.1"/>
    </source>
</evidence>
<reference evidence="3 4" key="1">
    <citation type="journal article" date="2021" name="Elife">
        <title>Chloroplast acquisition without the gene transfer in kleptoplastic sea slugs, Plakobranchus ocellatus.</title>
        <authorList>
            <person name="Maeda T."/>
            <person name="Takahashi S."/>
            <person name="Yoshida T."/>
            <person name="Shimamura S."/>
            <person name="Takaki Y."/>
            <person name="Nagai Y."/>
            <person name="Toyoda A."/>
            <person name="Suzuki Y."/>
            <person name="Arimoto A."/>
            <person name="Ishii H."/>
            <person name="Satoh N."/>
            <person name="Nishiyama T."/>
            <person name="Hasebe M."/>
            <person name="Maruyama T."/>
            <person name="Minagawa J."/>
            <person name="Obokata J."/>
            <person name="Shigenobu S."/>
        </authorList>
    </citation>
    <scope>NUCLEOTIDE SEQUENCE [LARGE SCALE GENOMIC DNA]</scope>
</reference>
<dbReference type="Proteomes" id="UP000762676">
    <property type="component" value="Unassembled WGS sequence"/>
</dbReference>
<dbReference type="PANTHER" id="PTHR12526:SF630">
    <property type="entry name" value="GLYCOSYLTRANSFERASE"/>
    <property type="match status" value="1"/>
</dbReference>